<dbReference type="Proteomes" id="UP000192276">
    <property type="component" value="Unassembled WGS sequence"/>
</dbReference>
<dbReference type="PROSITE" id="PS50005">
    <property type="entry name" value="TPR"/>
    <property type="match status" value="5"/>
</dbReference>
<dbReference type="STRING" id="550983.A4R26_19940"/>
<accession>A0A1V9FPN8</accession>
<feature type="repeat" description="TPR" evidence="3">
    <location>
        <begin position="171"/>
        <end position="204"/>
    </location>
</feature>
<feature type="repeat" description="TPR" evidence="3">
    <location>
        <begin position="274"/>
        <end position="307"/>
    </location>
</feature>
<dbReference type="SUPFAM" id="SSF48452">
    <property type="entry name" value="TPR-like"/>
    <property type="match status" value="1"/>
</dbReference>
<protein>
    <submittedName>
        <fullName evidence="4">Uncharacterized protein</fullName>
    </submittedName>
</protein>
<evidence type="ECO:0000313" key="4">
    <source>
        <dbReference type="EMBL" id="OQP60231.1"/>
    </source>
</evidence>
<feature type="repeat" description="TPR" evidence="3">
    <location>
        <begin position="308"/>
        <end position="341"/>
    </location>
</feature>
<dbReference type="AlphaFoldDB" id="A0A1V9FPN8"/>
<keyword evidence="2 3" id="KW-0802">TPR repeat</keyword>
<gene>
    <name evidence="4" type="ORF">A4R26_19940</name>
</gene>
<dbReference type="Pfam" id="PF13432">
    <property type="entry name" value="TPR_16"/>
    <property type="match status" value="1"/>
</dbReference>
<evidence type="ECO:0000256" key="1">
    <source>
        <dbReference type="ARBA" id="ARBA00022737"/>
    </source>
</evidence>
<feature type="repeat" description="TPR" evidence="3">
    <location>
        <begin position="240"/>
        <end position="273"/>
    </location>
</feature>
<keyword evidence="5" id="KW-1185">Reference proteome</keyword>
<evidence type="ECO:0000256" key="3">
    <source>
        <dbReference type="PROSITE-ProRule" id="PRU00339"/>
    </source>
</evidence>
<dbReference type="PROSITE" id="PS50293">
    <property type="entry name" value="TPR_REGION"/>
    <property type="match status" value="1"/>
</dbReference>
<dbReference type="InterPro" id="IPR051685">
    <property type="entry name" value="Ycf3/AcsC/BcsC/TPR_MFPF"/>
</dbReference>
<evidence type="ECO:0000256" key="2">
    <source>
        <dbReference type="ARBA" id="ARBA00022803"/>
    </source>
</evidence>
<feature type="repeat" description="TPR" evidence="3">
    <location>
        <begin position="36"/>
        <end position="69"/>
    </location>
</feature>
<organism evidence="4 5">
    <name type="scientific">Niastella populi</name>
    <dbReference type="NCBI Taxonomy" id="550983"/>
    <lineage>
        <taxon>Bacteria</taxon>
        <taxon>Pseudomonadati</taxon>
        <taxon>Bacteroidota</taxon>
        <taxon>Chitinophagia</taxon>
        <taxon>Chitinophagales</taxon>
        <taxon>Chitinophagaceae</taxon>
        <taxon>Niastella</taxon>
    </lineage>
</organism>
<dbReference type="SMART" id="SM00028">
    <property type="entry name" value="TPR"/>
    <property type="match status" value="7"/>
</dbReference>
<name>A0A1V9FPN8_9BACT</name>
<dbReference type="Pfam" id="PF13414">
    <property type="entry name" value="TPR_11"/>
    <property type="match status" value="1"/>
</dbReference>
<sequence length="354" mass="40574">MPHLKHRKKLITMKSINLILMFGIISNITYAQSDSAEYYFKKGVAEKEARRFREAEKNFSKAAGYSPNDAKVQAGWGQALLEQKRYMEAREKYKAAFAIDAKDPEVLEQLAILSLNTRQWNDAVTYAKKMQEAKVGNSSNYIIAKSFYEQGNYGECLKYCELAFKEDPKRAETPYIAGRSLVEMSNYKKAAGCFEQAIERDSTKANWMYEAGLVYYAIPDDKKAIYWFERAGAKGYNRSNDYIENLANAYLNIKNYEKGLALMQEVLQKKPQDMELLYNIADAYYQTGKYDDAINYWDKALAIDKKNANALYMIGLSYQKKGEKAKGQQLCDKAIEMDPSLKNLKQEQKMPGGI</sequence>
<dbReference type="InterPro" id="IPR019734">
    <property type="entry name" value="TPR_rpt"/>
</dbReference>
<dbReference type="Pfam" id="PF12895">
    <property type="entry name" value="ANAPC3"/>
    <property type="match status" value="1"/>
</dbReference>
<keyword evidence="1" id="KW-0677">Repeat</keyword>
<comment type="caution">
    <text evidence="4">The sequence shown here is derived from an EMBL/GenBank/DDBJ whole genome shotgun (WGS) entry which is preliminary data.</text>
</comment>
<dbReference type="Gene3D" id="1.25.40.10">
    <property type="entry name" value="Tetratricopeptide repeat domain"/>
    <property type="match status" value="3"/>
</dbReference>
<dbReference type="EMBL" id="LWBP01000156">
    <property type="protein sequence ID" value="OQP60231.1"/>
    <property type="molecule type" value="Genomic_DNA"/>
</dbReference>
<evidence type="ECO:0000313" key="5">
    <source>
        <dbReference type="Proteomes" id="UP000192276"/>
    </source>
</evidence>
<dbReference type="InterPro" id="IPR011990">
    <property type="entry name" value="TPR-like_helical_dom_sf"/>
</dbReference>
<dbReference type="PANTHER" id="PTHR44943:SF4">
    <property type="entry name" value="TPR REPEAT-CONTAINING PROTEIN MJ0798"/>
    <property type="match status" value="1"/>
</dbReference>
<proteinExistence type="predicted"/>
<reference evidence="5" key="1">
    <citation type="submission" date="2016-04" db="EMBL/GenBank/DDBJ databases">
        <authorList>
            <person name="Chen L."/>
            <person name="Zhuang W."/>
            <person name="Wang G."/>
        </authorList>
    </citation>
    <scope>NUCLEOTIDE SEQUENCE [LARGE SCALE GENOMIC DNA]</scope>
    <source>
        <strain evidence="5">208</strain>
    </source>
</reference>
<dbReference type="PANTHER" id="PTHR44943">
    <property type="entry name" value="CELLULOSE SYNTHASE OPERON PROTEIN C"/>
    <property type="match status" value="1"/>
</dbReference>
<dbReference type="OrthoDB" id="672485at2"/>